<accession>A0AC35GN62</accession>
<sequence length="505" mass="57737">MKLILLFLFLILNKETFSYKAIIFTFHDTGSHQGSISKLFLKLAKDGYNIDVFDTTSKILPNYGQNISVIDGRTDFIPRLIYNVSDLVWKSFPDSTSLVRLYNIGDLYLKSLIEQKPEIVSQVLSETYDIVILGDIFSTHGIWFAETLKRTKNIPFIFYGTTLQLHYANSALGFGRHYLSRPCPEGDMKRRGKDVFDLNSFWIRLSTFQSAFSEHFALGNFADFVIPTLKSLSSSKFDFVKFHTESSFFLSEAFDRLGLPLSEVNDFKGVGPNCPKVGKLPSNLETFVNDPKSKGTIFVAFGSHAKWDIAPKYITNAFFEAFSKLTDYRFIFSFNGKIKSSLPKHILILEWSPQKEILNHPKTKIFISHSGLKSTTEAICAAIPIIFMPLYAEQKANSQFLTYFGHAETLDKFSVSAKDVIEAIERIEINFPERKEKMEKLKRLYLDRIVNPMDEASFYVTKVIKANKGNGRLPFKRVSIEQSWLVFLSFDLFALLIAFVFIISK</sequence>
<protein>
    <submittedName>
        <fullName evidence="2">Glucuronosyltransferase</fullName>
    </submittedName>
</protein>
<dbReference type="Proteomes" id="UP000887580">
    <property type="component" value="Unplaced"/>
</dbReference>
<proteinExistence type="predicted"/>
<evidence type="ECO:0000313" key="1">
    <source>
        <dbReference type="Proteomes" id="UP000887580"/>
    </source>
</evidence>
<evidence type="ECO:0000313" key="2">
    <source>
        <dbReference type="WBParaSite" id="PS1159_v2.g6909.t1"/>
    </source>
</evidence>
<organism evidence="1 2">
    <name type="scientific">Panagrolaimus sp. PS1159</name>
    <dbReference type="NCBI Taxonomy" id="55785"/>
    <lineage>
        <taxon>Eukaryota</taxon>
        <taxon>Metazoa</taxon>
        <taxon>Ecdysozoa</taxon>
        <taxon>Nematoda</taxon>
        <taxon>Chromadorea</taxon>
        <taxon>Rhabditida</taxon>
        <taxon>Tylenchina</taxon>
        <taxon>Panagrolaimomorpha</taxon>
        <taxon>Panagrolaimoidea</taxon>
        <taxon>Panagrolaimidae</taxon>
        <taxon>Panagrolaimus</taxon>
    </lineage>
</organism>
<reference evidence="2" key="1">
    <citation type="submission" date="2022-11" db="UniProtKB">
        <authorList>
            <consortium name="WormBaseParasite"/>
        </authorList>
    </citation>
    <scope>IDENTIFICATION</scope>
</reference>
<name>A0AC35GN62_9BILA</name>
<dbReference type="WBParaSite" id="PS1159_v2.g6909.t1">
    <property type="protein sequence ID" value="PS1159_v2.g6909.t1"/>
    <property type="gene ID" value="PS1159_v2.g6909"/>
</dbReference>